<dbReference type="PANTHER" id="PTHR31912">
    <property type="entry name" value="IP13529P"/>
    <property type="match status" value="1"/>
</dbReference>
<dbReference type="PANTHER" id="PTHR31912:SF34">
    <property type="entry name" value="NOTOCHORD-RELATED PROTEIN"/>
    <property type="match status" value="1"/>
</dbReference>
<dbReference type="Proteomes" id="UP000001593">
    <property type="component" value="Unassembled WGS sequence"/>
</dbReference>
<dbReference type="EMBL" id="DS469671">
    <property type="protein sequence ID" value="EDO36381.1"/>
    <property type="molecule type" value="Genomic_DNA"/>
</dbReference>
<dbReference type="AlphaFoldDB" id="A7SIQ5"/>
<name>A7SIQ5_NEMVE</name>
<sequence length="296" mass="34049">MYNQNCIEIENAEEDITQQYGINQRSILNFTRYFHVVGGLPGDTMHDVLEGLLQYEVKEFLKYAMYEKRFLTLDNLNTSIRDFDYGYSDAANKPSLISSKILNSGTNSLKQRGSCIPGDDEKWQLFIILLEIVSIIFSEVITKDKAAHLRDLITDHHTRFATLYPECSIIPKMHYILHYPLTIVRANWCIVNGTKYKKCVAVHIGGDGLLPKFATIEEIVTVPAKENTICFVVKQLETSSYDNHTHSYRVRVLNRGDVEVKRQTDLVTFRPLHIVTMGNQQFICPKTDVDVYNEQM</sequence>
<gene>
    <name evidence="1" type="ORF">NEMVEDRAFT_v1g212894</name>
</gene>
<dbReference type="PhylomeDB" id="A7SIQ5"/>
<dbReference type="InParanoid" id="A7SIQ5"/>
<dbReference type="HOGENOM" id="CLU_913013_0_0_1"/>
<evidence type="ECO:0000313" key="1">
    <source>
        <dbReference type="EMBL" id="EDO36381.1"/>
    </source>
</evidence>
<accession>A7SIQ5</accession>
<organism evidence="1 2">
    <name type="scientific">Nematostella vectensis</name>
    <name type="common">Starlet sea anemone</name>
    <dbReference type="NCBI Taxonomy" id="45351"/>
    <lineage>
        <taxon>Eukaryota</taxon>
        <taxon>Metazoa</taxon>
        <taxon>Cnidaria</taxon>
        <taxon>Anthozoa</taxon>
        <taxon>Hexacorallia</taxon>
        <taxon>Actiniaria</taxon>
        <taxon>Edwardsiidae</taxon>
        <taxon>Nematostella</taxon>
    </lineage>
</organism>
<dbReference type="eggNOG" id="ENOG502SJWE">
    <property type="taxonomic scope" value="Eukaryota"/>
</dbReference>
<protein>
    <submittedName>
        <fullName evidence="1">Uncharacterized protein</fullName>
    </submittedName>
</protein>
<evidence type="ECO:0000313" key="2">
    <source>
        <dbReference type="Proteomes" id="UP000001593"/>
    </source>
</evidence>
<proteinExistence type="predicted"/>
<reference evidence="1 2" key="1">
    <citation type="journal article" date="2007" name="Science">
        <title>Sea anemone genome reveals ancestral eumetazoan gene repertoire and genomic organization.</title>
        <authorList>
            <person name="Putnam N.H."/>
            <person name="Srivastava M."/>
            <person name="Hellsten U."/>
            <person name="Dirks B."/>
            <person name="Chapman J."/>
            <person name="Salamov A."/>
            <person name="Terry A."/>
            <person name="Shapiro H."/>
            <person name="Lindquist E."/>
            <person name="Kapitonov V.V."/>
            <person name="Jurka J."/>
            <person name="Genikhovich G."/>
            <person name="Grigoriev I.V."/>
            <person name="Lucas S.M."/>
            <person name="Steele R.E."/>
            <person name="Finnerty J.R."/>
            <person name="Technau U."/>
            <person name="Martindale M.Q."/>
            <person name="Rokhsar D.S."/>
        </authorList>
    </citation>
    <scope>NUCLEOTIDE SEQUENCE [LARGE SCALE GENOMIC DNA]</scope>
    <source>
        <strain evidence="2">CH2 X CH6</strain>
    </source>
</reference>
<keyword evidence="2" id="KW-1185">Reference proteome</keyword>